<dbReference type="Pfam" id="PF01548">
    <property type="entry name" value="DEDD_Tnp_IS110"/>
    <property type="match status" value="1"/>
</dbReference>
<reference evidence="3" key="1">
    <citation type="submission" date="2021-02" db="EMBL/GenBank/DDBJ databases">
        <authorList>
            <person name="Vanwijnsberghe S."/>
        </authorList>
    </citation>
    <scope>NUCLEOTIDE SEQUENCE</scope>
    <source>
        <strain evidence="3">R-70211</strain>
    </source>
</reference>
<evidence type="ECO:0000313" key="4">
    <source>
        <dbReference type="Proteomes" id="UP000675121"/>
    </source>
</evidence>
<dbReference type="InterPro" id="IPR047650">
    <property type="entry name" value="Transpos_IS110"/>
</dbReference>
<evidence type="ECO:0000313" key="3">
    <source>
        <dbReference type="EMBL" id="CAE6959341.1"/>
    </source>
</evidence>
<dbReference type="Pfam" id="PF02371">
    <property type="entry name" value="Transposase_20"/>
    <property type="match status" value="1"/>
</dbReference>
<comment type="caution">
    <text evidence="3">The sequence shown here is derived from an EMBL/GenBank/DDBJ whole genome shotgun (WGS) entry which is preliminary data.</text>
</comment>
<dbReference type="NCBIfam" id="NF033542">
    <property type="entry name" value="transpos_IS110"/>
    <property type="match status" value="1"/>
</dbReference>
<feature type="domain" description="Transposase IS110-like N-terminal" evidence="1">
    <location>
        <begin position="6"/>
        <end position="145"/>
    </location>
</feature>
<dbReference type="GO" id="GO:0003677">
    <property type="term" value="F:DNA binding"/>
    <property type="evidence" value="ECO:0007669"/>
    <property type="project" value="InterPro"/>
</dbReference>
<dbReference type="EMBL" id="CAJNAS010000030">
    <property type="protein sequence ID" value="CAE6959341.1"/>
    <property type="molecule type" value="Genomic_DNA"/>
</dbReference>
<sequence length="339" mass="37875">MKPTPVGIDIAKMVFQVHYVDEETGEIVNRPIKRQKFLEHFVNRSPCLIGIEACGGAHHWARELTKMGHQVKLMPAKYVKAFNIRNKNDAADARAIWLAVQQPGKPVAVKTEMQQAMLALHRMRQQLVKFRTMQINSLRGLLTEYGEVMSKGRAALDGAIPNVLARISERLPAVLVDTLREQWNGLAKLDEQIAAIERRMREWVKQDPAVKAISEIPGVGLLTATAAVATMGDAKVFRSGREFAAWAGLVPRQSGSGGKVNLHGISKRGDTYLRTLLIHGARAVLSHAKDAGPWIEEMRRRRPANVVIVALANKMARMIWAILAHDRPYQRDYVSRKPA</sequence>
<evidence type="ECO:0000259" key="1">
    <source>
        <dbReference type="Pfam" id="PF01548"/>
    </source>
</evidence>
<gene>
    <name evidence="3" type="ORF">R70211_06822</name>
</gene>
<dbReference type="PANTHER" id="PTHR33055:SF3">
    <property type="entry name" value="PUTATIVE TRANSPOSASE FOR IS117-RELATED"/>
    <property type="match status" value="1"/>
</dbReference>
<organism evidence="3 4">
    <name type="scientific">Paraburkholderia domus</name>
    <dbReference type="NCBI Taxonomy" id="2793075"/>
    <lineage>
        <taxon>Bacteria</taxon>
        <taxon>Pseudomonadati</taxon>
        <taxon>Pseudomonadota</taxon>
        <taxon>Betaproteobacteria</taxon>
        <taxon>Burkholderiales</taxon>
        <taxon>Burkholderiaceae</taxon>
        <taxon>Paraburkholderia</taxon>
    </lineage>
</organism>
<dbReference type="AlphaFoldDB" id="A0A9N8R548"/>
<dbReference type="RefSeq" id="WP_201139494.1">
    <property type="nucleotide sequence ID" value="NZ_CAJNAS010000030.1"/>
</dbReference>
<dbReference type="InterPro" id="IPR002525">
    <property type="entry name" value="Transp_IS110-like_N"/>
</dbReference>
<accession>A0A9N8R548</accession>
<dbReference type="InterPro" id="IPR003346">
    <property type="entry name" value="Transposase_20"/>
</dbReference>
<dbReference type="PANTHER" id="PTHR33055">
    <property type="entry name" value="TRANSPOSASE FOR INSERTION SEQUENCE ELEMENT IS1111A"/>
    <property type="match status" value="1"/>
</dbReference>
<dbReference type="GO" id="GO:0006313">
    <property type="term" value="P:DNA transposition"/>
    <property type="evidence" value="ECO:0007669"/>
    <property type="project" value="InterPro"/>
</dbReference>
<feature type="domain" description="Transposase IS116/IS110/IS902 C-terminal" evidence="2">
    <location>
        <begin position="211"/>
        <end position="288"/>
    </location>
</feature>
<proteinExistence type="predicted"/>
<dbReference type="GO" id="GO:0004803">
    <property type="term" value="F:transposase activity"/>
    <property type="evidence" value="ECO:0007669"/>
    <property type="project" value="InterPro"/>
</dbReference>
<dbReference type="Proteomes" id="UP000675121">
    <property type="component" value="Unassembled WGS sequence"/>
</dbReference>
<name>A0A9N8R548_9BURK</name>
<protein>
    <submittedName>
        <fullName evidence="3">IS110 family transposase IS884</fullName>
    </submittedName>
</protein>
<evidence type="ECO:0000259" key="2">
    <source>
        <dbReference type="Pfam" id="PF02371"/>
    </source>
</evidence>
<keyword evidence="4" id="KW-1185">Reference proteome</keyword>